<dbReference type="Gene3D" id="3.40.50.150">
    <property type="entry name" value="Vaccinia Virus protein VP39"/>
    <property type="match status" value="1"/>
</dbReference>
<dbReference type="GO" id="GO:0008168">
    <property type="term" value="F:methyltransferase activity"/>
    <property type="evidence" value="ECO:0007669"/>
    <property type="project" value="UniProtKB-KW"/>
</dbReference>
<gene>
    <name evidence="2" type="ORF">EIK76_04400</name>
</gene>
<dbReference type="InterPro" id="IPR029063">
    <property type="entry name" value="SAM-dependent_MTases_sf"/>
</dbReference>
<evidence type="ECO:0000256" key="1">
    <source>
        <dbReference type="SAM" id="SignalP"/>
    </source>
</evidence>
<accession>A0A3P3QS23</accession>
<dbReference type="GO" id="GO:0032259">
    <property type="term" value="P:methylation"/>
    <property type="evidence" value="ECO:0007669"/>
    <property type="project" value="UniProtKB-KW"/>
</dbReference>
<dbReference type="SUPFAM" id="SSF53335">
    <property type="entry name" value="S-adenosyl-L-methionine-dependent methyltransferases"/>
    <property type="match status" value="1"/>
</dbReference>
<comment type="caution">
    <text evidence="2">The sequence shown here is derived from an EMBL/GenBank/DDBJ whole genome shotgun (WGS) entry which is preliminary data.</text>
</comment>
<feature type="signal peptide" evidence="1">
    <location>
        <begin position="1"/>
        <end position="33"/>
    </location>
</feature>
<protein>
    <submittedName>
        <fullName evidence="2">Methyltransferase</fullName>
    </submittedName>
</protein>
<organism evidence="2 3">
    <name type="scientific">Rheinheimera mesophila</name>
    <dbReference type="NCBI Taxonomy" id="1547515"/>
    <lineage>
        <taxon>Bacteria</taxon>
        <taxon>Pseudomonadati</taxon>
        <taxon>Pseudomonadota</taxon>
        <taxon>Gammaproteobacteria</taxon>
        <taxon>Chromatiales</taxon>
        <taxon>Chromatiaceae</taxon>
        <taxon>Rheinheimera</taxon>
    </lineage>
</organism>
<proteinExistence type="predicted"/>
<name>A0A3P3QS23_9GAMM</name>
<evidence type="ECO:0000313" key="2">
    <source>
        <dbReference type="EMBL" id="RRJ23319.1"/>
    </source>
</evidence>
<keyword evidence="3" id="KW-1185">Reference proteome</keyword>
<keyword evidence="1" id="KW-0732">Signal</keyword>
<dbReference type="OrthoDB" id="9801692at2"/>
<reference evidence="2 3" key="1">
    <citation type="submission" date="2018-11" db="EMBL/GenBank/DDBJ databases">
        <title>Draft genome analysis of Rheinheimera mesophila isolated from an industrial waste site.</title>
        <authorList>
            <person name="Yu Q."/>
            <person name="Qi Y."/>
            <person name="Zhang H."/>
            <person name="Lu Y."/>
            <person name="Pu J."/>
        </authorList>
    </citation>
    <scope>NUCLEOTIDE SEQUENCE [LARGE SCALE GENOMIC DNA]</scope>
    <source>
        <strain evidence="2 3">IITR13</strain>
    </source>
</reference>
<keyword evidence="2" id="KW-0489">Methyltransferase</keyword>
<dbReference type="InterPro" id="IPR016980">
    <property type="entry name" value="S-AdoMet-dep_MeTrfase_Alr7345"/>
</dbReference>
<dbReference type="AlphaFoldDB" id="A0A3P3QS23"/>
<sequence>MLTIISRIKCNLNPVLFSAALFSAAAVAQTSSAADLAALAEHPFRSAEDKARNQYRHPVETLSFFGIQPTMSVLEIWPARGWYTDILAPYLKQQGKLTIANFRVDDGTMQDERKIFWSRISEKLSQRILQHKDHFGSVQQTEFDPPAYMYLGAVQQYDLVLSFRNAHIWNEQGYLLDVFRAVFDVLKPGGVFGIVEHRASRVSEISSSAVEGYLDESYVIAVAEQAGFTLQAKSEINANPKDTKDYPKGVYALPPTLAMGAVDRDKYLAIGESDRMTLKFVKAATH</sequence>
<feature type="chain" id="PRO_5018535676" evidence="1">
    <location>
        <begin position="34"/>
        <end position="286"/>
    </location>
</feature>
<dbReference type="PIRSF" id="PIRSF031679">
    <property type="entry name" value="Mtase_Alr7345_prd"/>
    <property type="match status" value="1"/>
</dbReference>
<dbReference type="Proteomes" id="UP000276260">
    <property type="component" value="Unassembled WGS sequence"/>
</dbReference>
<dbReference type="EMBL" id="RRCF01000001">
    <property type="protein sequence ID" value="RRJ23319.1"/>
    <property type="molecule type" value="Genomic_DNA"/>
</dbReference>
<evidence type="ECO:0000313" key="3">
    <source>
        <dbReference type="Proteomes" id="UP000276260"/>
    </source>
</evidence>
<keyword evidence="2" id="KW-0808">Transferase</keyword>